<keyword evidence="2" id="KW-1185">Reference proteome</keyword>
<name>A0ACB9DPK0_ARCLA</name>
<proteinExistence type="predicted"/>
<sequence>MVGLNSSKLFCILYKSPDKFPKASVIEEIVNDVVDSALDSDDIEDEIDEEVAKVLTAIAGETAAQLLEVVRKERLKQPAQATEDEE</sequence>
<evidence type="ECO:0000313" key="1">
    <source>
        <dbReference type="EMBL" id="KAI3748472.1"/>
    </source>
</evidence>
<dbReference type="EMBL" id="CM042049">
    <property type="protein sequence ID" value="KAI3748472.1"/>
    <property type="molecule type" value="Genomic_DNA"/>
</dbReference>
<gene>
    <name evidence="1" type="ORF">L6452_11555</name>
</gene>
<comment type="caution">
    <text evidence="1">The sequence shown here is derived from an EMBL/GenBank/DDBJ whole genome shotgun (WGS) entry which is preliminary data.</text>
</comment>
<dbReference type="Proteomes" id="UP001055879">
    <property type="component" value="Linkage Group LG03"/>
</dbReference>
<reference evidence="1 2" key="2">
    <citation type="journal article" date="2022" name="Mol. Ecol. Resour.">
        <title>The genomes of chicory, endive, great burdock and yacon provide insights into Asteraceae paleo-polyploidization history and plant inulin production.</title>
        <authorList>
            <person name="Fan W."/>
            <person name="Wang S."/>
            <person name="Wang H."/>
            <person name="Wang A."/>
            <person name="Jiang F."/>
            <person name="Liu H."/>
            <person name="Zhao H."/>
            <person name="Xu D."/>
            <person name="Zhang Y."/>
        </authorList>
    </citation>
    <scope>NUCLEOTIDE SEQUENCE [LARGE SCALE GENOMIC DNA]</scope>
    <source>
        <strain evidence="2">cv. Niubang</strain>
    </source>
</reference>
<protein>
    <submittedName>
        <fullName evidence="1">Uncharacterized protein</fullName>
    </submittedName>
</protein>
<evidence type="ECO:0000313" key="2">
    <source>
        <dbReference type="Proteomes" id="UP001055879"/>
    </source>
</evidence>
<reference evidence="2" key="1">
    <citation type="journal article" date="2022" name="Mol. Ecol. Resour.">
        <title>The genomes of chicory, endive, great burdock and yacon provide insights into Asteraceae palaeo-polyploidization history and plant inulin production.</title>
        <authorList>
            <person name="Fan W."/>
            <person name="Wang S."/>
            <person name="Wang H."/>
            <person name="Wang A."/>
            <person name="Jiang F."/>
            <person name="Liu H."/>
            <person name="Zhao H."/>
            <person name="Xu D."/>
            <person name="Zhang Y."/>
        </authorList>
    </citation>
    <scope>NUCLEOTIDE SEQUENCE [LARGE SCALE GENOMIC DNA]</scope>
    <source>
        <strain evidence="2">cv. Niubang</strain>
    </source>
</reference>
<accession>A0ACB9DPK0</accession>
<organism evidence="1 2">
    <name type="scientific">Arctium lappa</name>
    <name type="common">Greater burdock</name>
    <name type="synonym">Lappa major</name>
    <dbReference type="NCBI Taxonomy" id="4217"/>
    <lineage>
        <taxon>Eukaryota</taxon>
        <taxon>Viridiplantae</taxon>
        <taxon>Streptophyta</taxon>
        <taxon>Embryophyta</taxon>
        <taxon>Tracheophyta</taxon>
        <taxon>Spermatophyta</taxon>
        <taxon>Magnoliopsida</taxon>
        <taxon>eudicotyledons</taxon>
        <taxon>Gunneridae</taxon>
        <taxon>Pentapetalae</taxon>
        <taxon>asterids</taxon>
        <taxon>campanulids</taxon>
        <taxon>Asterales</taxon>
        <taxon>Asteraceae</taxon>
        <taxon>Carduoideae</taxon>
        <taxon>Cardueae</taxon>
        <taxon>Arctiinae</taxon>
        <taxon>Arctium</taxon>
    </lineage>
</organism>